<dbReference type="PANTHER" id="PTHR31299:SF0">
    <property type="entry name" value="ESTERASE, PUTATIVE (AFU_ORTHOLOGUE AFUA_1G05850)-RELATED"/>
    <property type="match status" value="1"/>
</dbReference>
<dbReference type="InterPro" id="IPR052036">
    <property type="entry name" value="Hydrolase/PRTase-associated"/>
</dbReference>
<dbReference type="SUPFAM" id="SSF159501">
    <property type="entry name" value="EreA/ChaN-like"/>
    <property type="match status" value="1"/>
</dbReference>
<feature type="signal peptide" evidence="1">
    <location>
        <begin position="1"/>
        <end position="20"/>
    </location>
</feature>
<dbReference type="Gene3D" id="2.60.120.260">
    <property type="entry name" value="Galactose-binding domain-like"/>
    <property type="match status" value="1"/>
</dbReference>
<proteinExistence type="predicted"/>
<name>A0A238XR22_9BACT</name>
<dbReference type="AlphaFoldDB" id="A0A238XR22"/>
<organism evidence="2 3">
    <name type="scientific">Hymenobacter mucosus</name>
    <dbReference type="NCBI Taxonomy" id="1411120"/>
    <lineage>
        <taxon>Bacteria</taxon>
        <taxon>Pseudomonadati</taxon>
        <taxon>Bacteroidota</taxon>
        <taxon>Cytophagia</taxon>
        <taxon>Cytophagales</taxon>
        <taxon>Hymenobacteraceae</taxon>
        <taxon>Hymenobacter</taxon>
    </lineage>
</organism>
<gene>
    <name evidence="2" type="ORF">SAMN06269173_104322</name>
</gene>
<keyword evidence="1" id="KW-0732">Signal</keyword>
<dbReference type="EMBL" id="FZNS01000004">
    <property type="protein sequence ID" value="SNR61397.1"/>
    <property type="molecule type" value="Genomic_DNA"/>
</dbReference>
<dbReference type="Gene3D" id="3.30.1870.10">
    <property type="entry name" value="EreA-like, domain 2"/>
    <property type="match status" value="1"/>
</dbReference>
<evidence type="ECO:0000313" key="2">
    <source>
        <dbReference type="EMBL" id="SNR61397.1"/>
    </source>
</evidence>
<dbReference type="PANTHER" id="PTHR31299">
    <property type="entry name" value="ESTERASE, PUTATIVE (AFU_ORTHOLOGUE AFUA_1G05850)-RELATED"/>
    <property type="match status" value="1"/>
</dbReference>
<dbReference type="Gene3D" id="3.40.1660.10">
    <property type="entry name" value="EreA-like (biosynthetic domain)"/>
    <property type="match status" value="1"/>
</dbReference>
<evidence type="ECO:0000313" key="3">
    <source>
        <dbReference type="Proteomes" id="UP000198310"/>
    </source>
</evidence>
<protein>
    <submittedName>
        <fullName evidence="2">Erythromycin esterase</fullName>
    </submittedName>
</protein>
<keyword evidence="3" id="KW-1185">Reference proteome</keyword>
<sequence>MRLLYLLPVLLLLLPSTSRAQARHNLNFEPEANHHQPLLLWMWGTRGAATPNDAKLRRVDTLTRAASGRGSLLIDVSQTEEPVSGAVSTSITPVDSLRWQTVTISGQLRTQQFVGKAYLYAYAQTSVAGENLAGNDNFNSPAAPLTSGWQRVQIQLPVPQATTNLRVGLRFQGQGRVWLDDVRVEWNNGQQRYHDQLLPGTEPPVLTAAARRPNWDFERAFPPLQDPRYQARLDSLTPAQHGKRSLHLTAVGPGRSVGYLGQVPLYSSLRGKTLVVKGYIRGSSKAPGAAFAYCLLTEDSRFGPRWGSADAVRELPLPPEGGPTVDWQPFAVAIPITWNKFVTQVALGMSLNAGTSVWIDNLQLLVDGKPYAPPADPAAVALPTATELAWLRKAALPLRTVIPDGGDVKDLAPFGALVTKAQIIGLGEVSYGSREIAQLRHRLTRYLIEQKGVRTIALEADRAVCLALNDYLRTGQGNPRQLLGKMGAYNSAETLALVQWLRAFNERAAVKVHVGGLECQLPSETIAYLRELLPRTATALHTQLEQLGQQLQALPGAGIRLNPFTEPTKTDPRLTLVRTTLQNVRAGLEERVRLQAGGGLMLEEAAIQQQLLLELEQYVTLQTLDLELAPTYRATSLAQNIHWLHSQPNSATLIVLAHNHVLDATATTGRLLRATYGPNYVALASAFGRGSFRTTDPQGRFAMAEAATAEPGSYEYYFRTATTTPILLDLRHPSLSPGTQWLYQNLLLRDVEHTVPRSTFLRHDLRREFDALLYLPTSTPLRSIP</sequence>
<dbReference type="GO" id="GO:0046677">
    <property type="term" value="P:response to antibiotic"/>
    <property type="evidence" value="ECO:0007669"/>
    <property type="project" value="InterPro"/>
</dbReference>
<dbReference type="CDD" id="cd14728">
    <property type="entry name" value="Ere-like"/>
    <property type="match status" value="1"/>
</dbReference>
<dbReference type="RefSeq" id="WP_089332742.1">
    <property type="nucleotide sequence ID" value="NZ_FZNS01000004.1"/>
</dbReference>
<feature type="chain" id="PRO_5012014548" evidence="1">
    <location>
        <begin position="21"/>
        <end position="785"/>
    </location>
</feature>
<dbReference type="Pfam" id="PF05139">
    <property type="entry name" value="Erythro_esteras"/>
    <property type="match status" value="1"/>
</dbReference>
<accession>A0A238XR22</accession>
<reference evidence="3" key="1">
    <citation type="submission" date="2017-06" db="EMBL/GenBank/DDBJ databases">
        <authorList>
            <person name="Varghese N."/>
            <person name="Submissions S."/>
        </authorList>
    </citation>
    <scope>NUCLEOTIDE SEQUENCE [LARGE SCALE GENOMIC DNA]</scope>
    <source>
        <strain evidence="3">DSM 28041</strain>
    </source>
</reference>
<evidence type="ECO:0000256" key="1">
    <source>
        <dbReference type="SAM" id="SignalP"/>
    </source>
</evidence>
<dbReference type="Proteomes" id="UP000198310">
    <property type="component" value="Unassembled WGS sequence"/>
</dbReference>
<dbReference type="InterPro" id="IPR007815">
    <property type="entry name" value="Emycin_Estase"/>
</dbReference>
<dbReference type="Gene3D" id="1.20.1440.30">
    <property type="entry name" value="Biosynthetic Protein domain"/>
    <property type="match status" value="1"/>
</dbReference>